<dbReference type="RefSeq" id="XP_026192517.1">
    <property type="nucleotide sequence ID" value="XM_026336732.1"/>
</dbReference>
<gene>
    <name evidence="2" type="primary">LOC34622676</name>
</gene>
<dbReference type="GeneID" id="34622676"/>
<dbReference type="InterPro" id="IPR027417">
    <property type="entry name" value="P-loop_NTPase"/>
</dbReference>
<keyword evidence="1" id="KW-1185">Reference proteome</keyword>
<evidence type="ECO:0000313" key="1">
    <source>
        <dbReference type="Proteomes" id="UP000515125"/>
    </source>
</evidence>
<dbReference type="AlphaFoldDB" id="A0A6P6RYT6"/>
<name>A0A6P6RYT6_9EIME</name>
<dbReference type="SUPFAM" id="SSF52540">
    <property type="entry name" value="P-loop containing nucleoside triphosphate hydrolases"/>
    <property type="match status" value="1"/>
</dbReference>
<organism evidence="1 2">
    <name type="scientific">Cyclospora cayetanensis</name>
    <dbReference type="NCBI Taxonomy" id="88456"/>
    <lineage>
        <taxon>Eukaryota</taxon>
        <taxon>Sar</taxon>
        <taxon>Alveolata</taxon>
        <taxon>Apicomplexa</taxon>
        <taxon>Conoidasida</taxon>
        <taxon>Coccidia</taxon>
        <taxon>Eucoccidiorida</taxon>
        <taxon>Eimeriorina</taxon>
        <taxon>Eimeriidae</taxon>
        <taxon>Cyclospora</taxon>
    </lineage>
</organism>
<accession>A0A6P6RYT6</accession>
<dbReference type="Gene3D" id="3.40.50.300">
    <property type="entry name" value="P-loop containing nucleotide triphosphate hydrolases"/>
    <property type="match status" value="1"/>
</dbReference>
<proteinExistence type="predicted"/>
<evidence type="ECO:0000313" key="2">
    <source>
        <dbReference type="RefSeq" id="XP_026192517.1"/>
    </source>
</evidence>
<reference evidence="2" key="1">
    <citation type="submission" date="2025-08" db="UniProtKB">
        <authorList>
            <consortium name="RefSeq"/>
        </authorList>
    </citation>
    <scope>IDENTIFICATION</scope>
</reference>
<sequence length="864" mass="91587">MWRAAVAAASRSQAFGGPPPRARSLTLLRIGASTAAAAESAAPLDALGCAYCANGRLRSRGEWLATGEASLLQRGFPRCKYVQRQQHRGLATESISAILRQMEREPRSLQLGKLGSGTEGLVAAASGSLLLCEGLAAARLGDALFVKGLIGGDPSRVGVVLELWKKHVLVGLLQDFPSGSTAQAGSKATGEGGFAQRRGEAASSIEELLQQLQRQQLQAQDMRETALCSLVNSPIGFPDGSACSVREVWGDCSVSVEVLSPAAALLQLHQEAAAATAAAAEQLYRPPPALQLWRACSTRQRRRGGEGSQSASCTHYQRPPLLLSGWAPLDALLPVGAGDVVLLHGPFRSGKTSLMLHSVALWLQQLAVEAATDQVAGTAPTSDSAAPTAVLVLLGLSGYSLAQQLRSLRAAFAAARQQMQQIQMRQMRSQQMQLKVLYVAPGEEACVSAFVAPLLGLRLAQVLQRRHKGRKGGAAVLLAADGLHVQAAAAAEVSNSLQQLAPAGEATLRGPLCFPHSMYGLLASDEEGTLAAATPASSAQHEEAHVQPLTRIFCVDTEGDEEDATATTRIASSFSGASAVTALASLSNACVSLRSGKSSSIRRGSAGASVPCVDWSKLLQQSPQRVLADAFSSLSSCCFSPAFSNAAAASETVQLHQAAVAAAEALVRVSRSSSPSSRAAAQPLLLRIAAAAFLWQQHQLQQEGERQHLLKQLRLHVEDHEAEELRSLRLAAAVVAVQQRQPPLYRSLPEQLLLLRAAAFYFFDPFHDSCSSSTISIAKKAATFSEQLLQQFPATYPSLWTELQQHLHGLHSLASEGLAGEASTTLQHRCSPREAAVAALLLLRRIDEALFSLRESFSLTRTLP</sequence>
<dbReference type="Proteomes" id="UP000515125">
    <property type="component" value="Unplaced"/>
</dbReference>
<protein>
    <submittedName>
        <fullName evidence="2">Uncharacterized protein LOC34622676</fullName>
    </submittedName>
</protein>
<dbReference type="OrthoDB" id="354939at2759"/>